<dbReference type="PANTHER" id="PTHR43133">
    <property type="entry name" value="RNA POLYMERASE ECF-TYPE SIGMA FACTO"/>
    <property type="match status" value="1"/>
</dbReference>
<feature type="domain" description="RNA polymerase sigma factor 70 region 4 type 2" evidence="8">
    <location>
        <begin position="109"/>
        <end position="159"/>
    </location>
</feature>
<gene>
    <name evidence="9" type="ORF">SC09_Contig24orf00433</name>
</gene>
<reference evidence="9 10" key="1">
    <citation type="submission" date="2014-12" db="EMBL/GenBank/DDBJ databases">
        <title>Comparative genome analysis of Bacillus coagulans HM-08, Clostridium butyricum HM-68, Bacillus subtilis HM-66 and Bacillus licheniformis BL-09.</title>
        <authorList>
            <person name="Zhang H."/>
        </authorList>
    </citation>
    <scope>NUCLEOTIDE SEQUENCE [LARGE SCALE GENOMIC DNA]</scope>
    <source>
        <strain evidence="9 10">HM-66</strain>
    </source>
</reference>
<dbReference type="PANTHER" id="PTHR43133:SF60">
    <property type="entry name" value="RNA POLYMERASE SIGMA FACTOR SIGV"/>
    <property type="match status" value="1"/>
</dbReference>
<dbReference type="NCBIfam" id="NF007217">
    <property type="entry name" value="PRK09639.1-1"/>
    <property type="match status" value="1"/>
</dbReference>
<evidence type="ECO:0000313" key="9">
    <source>
        <dbReference type="EMBL" id="KIU11446.1"/>
    </source>
</evidence>
<dbReference type="InterPro" id="IPR014284">
    <property type="entry name" value="RNA_pol_sigma-70_dom"/>
</dbReference>
<dbReference type="InterPro" id="IPR000838">
    <property type="entry name" value="RNA_pol_sigma70_ECF_CS"/>
</dbReference>
<dbReference type="AlphaFoldDB" id="A0A0D1L6N9"/>
<evidence type="ECO:0000313" key="10">
    <source>
        <dbReference type="Proteomes" id="UP000032247"/>
    </source>
</evidence>
<dbReference type="STRING" id="483913.AN935_11260"/>
<dbReference type="GO" id="GO:0003677">
    <property type="term" value="F:DNA binding"/>
    <property type="evidence" value="ECO:0007669"/>
    <property type="project" value="UniProtKB-KW"/>
</dbReference>
<dbReference type="InterPro" id="IPR039425">
    <property type="entry name" value="RNA_pol_sigma-70-like"/>
</dbReference>
<dbReference type="Pfam" id="PF04542">
    <property type="entry name" value="Sigma70_r2"/>
    <property type="match status" value="1"/>
</dbReference>
<dbReference type="InterPro" id="IPR007627">
    <property type="entry name" value="RNA_pol_sigma70_r2"/>
</dbReference>
<accession>A0A0D1L6N9</accession>
<dbReference type="Gene3D" id="1.10.10.10">
    <property type="entry name" value="Winged helix-like DNA-binding domain superfamily/Winged helix DNA-binding domain"/>
    <property type="match status" value="1"/>
</dbReference>
<dbReference type="InterPro" id="IPR036388">
    <property type="entry name" value="WH-like_DNA-bd_sf"/>
</dbReference>
<dbReference type="InterPro" id="IPR013249">
    <property type="entry name" value="RNA_pol_sigma70_r4_t2"/>
</dbReference>
<organism evidence="9 10">
    <name type="scientific">Bacillus subtilis</name>
    <dbReference type="NCBI Taxonomy" id="1423"/>
    <lineage>
        <taxon>Bacteria</taxon>
        <taxon>Bacillati</taxon>
        <taxon>Bacillota</taxon>
        <taxon>Bacilli</taxon>
        <taxon>Bacillales</taxon>
        <taxon>Bacillaceae</taxon>
        <taxon>Bacillus</taxon>
    </lineage>
</organism>
<dbReference type="InterPro" id="IPR013325">
    <property type="entry name" value="RNA_pol_sigma_r2"/>
</dbReference>
<keyword evidence="4 6" id="KW-0238">DNA-binding</keyword>
<evidence type="ECO:0000259" key="7">
    <source>
        <dbReference type="Pfam" id="PF04542"/>
    </source>
</evidence>
<evidence type="ECO:0000256" key="2">
    <source>
        <dbReference type="ARBA" id="ARBA00023015"/>
    </source>
</evidence>
<comment type="caution">
    <text evidence="9">The sequence shown here is derived from an EMBL/GenBank/DDBJ whole genome shotgun (WGS) entry which is preliminary data.</text>
</comment>
<evidence type="ECO:0000259" key="8">
    <source>
        <dbReference type="Pfam" id="PF08281"/>
    </source>
</evidence>
<dbReference type="GO" id="GO:0006950">
    <property type="term" value="P:response to stress"/>
    <property type="evidence" value="ECO:0007669"/>
    <property type="project" value="UniProtKB-ARBA"/>
</dbReference>
<evidence type="ECO:0000256" key="3">
    <source>
        <dbReference type="ARBA" id="ARBA00023082"/>
    </source>
</evidence>
<dbReference type="EMBL" id="JXBC01000003">
    <property type="protein sequence ID" value="KIU11446.1"/>
    <property type="molecule type" value="Genomic_DNA"/>
</dbReference>
<dbReference type="CDD" id="cd06171">
    <property type="entry name" value="Sigma70_r4"/>
    <property type="match status" value="1"/>
</dbReference>
<evidence type="ECO:0000256" key="5">
    <source>
        <dbReference type="ARBA" id="ARBA00023163"/>
    </source>
</evidence>
<evidence type="ECO:0000256" key="1">
    <source>
        <dbReference type="ARBA" id="ARBA00010641"/>
    </source>
</evidence>
<feature type="domain" description="RNA polymerase sigma-70 region 2" evidence="7">
    <location>
        <begin position="8"/>
        <end position="74"/>
    </location>
</feature>
<dbReference type="PATRIC" id="fig|1423.173.peg.2096"/>
<dbReference type="GO" id="GO:0006352">
    <property type="term" value="P:DNA-templated transcription initiation"/>
    <property type="evidence" value="ECO:0007669"/>
    <property type="project" value="InterPro"/>
</dbReference>
<dbReference type="SUPFAM" id="SSF88946">
    <property type="entry name" value="Sigma2 domain of RNA polymerase sigma factors"/>
    <property type="match status" value="1"/>
</dbReference>
<sequence length="194" mass="23267">MEETFQLLYDTYHQDLYQFLFYMVKDKNQTEDLLQEVYIRVLNSYHTFEGRSSEKTWLLSIARHVAIDWFRKQQTIRQRILGTFDWDTQDVRDQQLLPDELAVQHENVREIYAALDQCTIDQRAVIILRFIQGYSIQETAKDLRFSESKVKTTQHRGLKVLRKHMELLREELMDDEVRMERRTDKGVVKSTSGS</sequence>
<evidence type="ECO:0000256" key="6">
    <source>
        <dbReference type="RuleBase" id="RU000716"/>
    </source>
</evidence>
<dbReference type="PROSITE" id="PS01063">
    <property type="entry name" value="SIGMA70_ECF"/>
    <property type="match status" value="1"/>
</dbReference>
<comment type="similarity">
    <text evidence="1 6">Belongs to the sigma-70 factor family. ECF subfamily.</text>
</comment>
<evidence type="ECO:0000256" key="4">
    <source>
        <dbReference type="ARBA" id="ARBA00023125"/>
    </source>
</evidence>
<proteinExistence type="inferred from homology"/>
<keyword evidence="3 6" id="KW-0731">Sigma factor</keyword>
<dbReference type="GO" id="GO:0016987">
    <property type="term" value="F:sigma factor activity"/>
    <property type="evidence" value="ECO:0007669"/>
    <property type="project" value="UniProtKB-KW"/>
</dbReference>
<dbReference type="Gene3D" id="1.10.1740.10">
    <property type="match status" value="1"/>
</dbReference>
<name>A0A0D1L6N9_BACIU</name>
<protein>
    <recommendedName>
        <fullName evidence="6">RNA polymerase sigma factor</fullName>
    </recommendedName>
</protein>
<keyword evidence="5 6" id="KW-0804">Transcription</keyword>
<dbReference type="InterPro" id="IPR013324">
    <property type="entry name" value="RNA_pol_sigma_r3/r4-like"/>
</dbReference>
<dbReference type="NCBIfam" id="TIGR02937">
    <property type="entry name" value="sigma70-ECF"/>
    <property type="match status" value="1"/>
</dbReference>
<dbReference type="Proteomes" id="UP000032247">
    <property type="component" value="Unassembled WGS sequence"/>
</dbReference>
<dbReference type="SUPFAM" id="SSF88659">
    <property type="entry name" value="Sigma3 and sigma4 domains of RNA polymerase sigma factors"/>
    <property type="match status" value="1"/>
</dbReference>
<keyword evidence="2 6" id="KW-0805">Transcription regulation</keyword>
<dbReference type="Pfam" id="PF08281">
    <property type="entry name" value="Sigma70_r4_2"/>
    <property type="match status" value="1"/>
</dbReference>